<dbReference type="EMBL" id="BJYJ01000007">
    <property type="protein sequence ID" value="GEN76016.1"/>
    <property type="molecule type" value="Genomic_DNA"/>
</dbReference>
<evidence type="ECO:0000313" key="1">
    <source>
        <dbReference type="EMBL" id="GEN76016.1"/>
    </source>
</evidence>
<accession>A0A511YLJ7</accession>
<comment type="caution">
    <text evidence="1">The sequence shown here is derived from an EMBL/GenBank/DDBJ whole genome shotgun (WGS) entry which is preliminary data.</text>
</comment>
<dbReference type="OrthoDB" id="6400802at2"/>
<dbReference type="AlphaFoldDB" id="A0A511YLJ7"/>
<gene>
    <name evidence="1" type="ORF">CHA01nite_17560</name>
</gene>
<protein>
    <submittedName>
        <fullName evidence="1">Uncharacterized protein</fullName>
    </submittedName>
</protein>
<name>A0A511YLJ7_9FLAO</name>
<dbReference type="Proteomes" id="UP000321863">
    <property type="component" value="Unassembled WGS sequence"/>
</dbReference>
<organism evidence="1 2">
    <name type="scientific">Chryseobacterium hagamense</name>
    <dbReference type="NCBI Taxonomy" id="395935"/>
    <lineage>
        <taxon>Bacteria</taxon>
        <taxon>Pseudomonadati</taxon>
        <taxon>Bacteroidota</taxon>
        <taxon>Flavobacteriia</taxon>
        <taxon>Flavobacteriales</taxon>
        <taxon>Weeksellaceae</taxon>
        <taxon>Chryseobacterium group</taxon>
        <taxon>Chryseobacterium</taxon>
    </lineage>
</organism>
<sequence length="152" mass="18449">MKEIGKAIFNLQRFQILQTKLNPATSNLIPNDYAYAWYQKLYPLLEENNLHEDLQPYFSVTKEQVDEITNYADSEWLKKKYYNFYEYEKHYECRTNPVMGISRSTLISVFRYMFLRDSFDQEFWDKLLEPMQHPIEASGITRDFDISYMYLI</sequence>
<evidence type="ECO:0000313" key="2">
    <source>
        <dbReference type="Proteomes" id="UP000321863"/>
    </source>
</evidence>
<reference evidence="1 2" key="1">
    <citation type="submission" date="2019-07" db="EMBL/GenBank/DDBJ databases">
        <title>Whole genome shotgun sequence of Chryseobacterium hagamense NBRC 105253.</title>
        <authorList>
            <person name="Hosoyama A."/>
            <person name="Uohara A."/>
            <person name="Ohji S."/>
            <person name="Ichikawa N."/>
        </authorList>
    </citation>
    <scope>NUCLEOTIDE SEQUENCE [LARGE SCALE GENOMIC DNA]</scope>
    <source>
        <strain evidence="1 2">NBRC 105253</strain>
    </source>
</reference>
<dbReference type="RefSeq" id="WP_146940950.1">
    <property type="nucleotide sequence ID" value="NZ_BJYJ01000007.1"/>
</dbReference>
<proteinExistence type="predicted"/>
<keyword evidence="2" id="KW-1185">Reference proteome</keyword>